<dbReference type="SUPFAM" id="SSF51445">
    <property type="entry name" value="(Trans)glycosidases"/>
    <property type="match status" value="1"/>
</dbReference>
<evidence type="ECO:0000259" key="8">
    <source>
        <dbReference type="Pfam" id="PF00150"/>
    </source>
</evidence>
<keyword evidence="6" id="KW-0624">Polysaccharide degradation</keyword>
<sequence length="432" mass="48912">MLDGLKKRNVSFIIDERNKQGRRTAMIIKKTSAIAIAFCLLVCAAHGLADLPVQTEGIEIPVIEDLKQFRIPDNEAMALLRDMKCGWNLGNTFDAHPTGNNAHIRGTQMETSWVGVETTRELIAAIKEAGFNTIRIPVSWHNHVDGNDIIDPEWIDRVREVAGWALDLGMYVIVNVHHDNDVKFLYPDTVHYDRSAAYLSSVWAQMAEAFRDCDDHLILESMNEPRLVGTQYEWNWMNSSSDCRLSAKYINQLNQLFVDTVRSSGGNNATRYLAVPAYCASPWNAVDQLFQLPQDSAENRIIVSAHAYTPYNFALNLGSPDRTFDLKKDANKKSEIASFLNALYNRFIINGIPVMMDEFGALDKGGNTQDRVNFTAYYVASASTRGITCVWWDNHAFSGDGERFGLIRRATREWVYPDIVLAIIENCLYNRR</sequence>
<evidence type="ECO:0000256" key="6">
    <source>
        <dbReference type="ARBA" id="ARBA00023326"/>
    </source>
</evidence>
<organism evidence="9">
    <name type="scientific">uncultured bacterium Contig1831</name>
    <dbReference type="NCBI Taxonomy" id="1393521"/>
    <lineage>
        <taxon>Bacteria</taxon>
        <taxon>environmental samples</taxon>
    </lineage>
</organism>
<dbReference type="EMBL" id="KC246786">
    <property type="protein sequence ID" value="AHF24177.1"/>
    <property type="molecule type" value="Genomic_DNA"/>
</dbReference>
<proteinExistence type="inferred from homology"/>
<dbReference type="PROSITE" id="PS00659">
    <property type="entry name" value="GLYCOSYL_HYDROL_F5"/>
    <property type="match status" value="1"/>
</dbReference>
<dbReference type="Gene3D" id="3.20.20.80">
    <property type="entry name" value="Glycosidases"/>
    <property type="match status" value="1"/>
</dbReference>
<dbReference type="GO" id="GO:0005576">
    <property type="term" value="C:extracellular region"/>
    <property type="evidence" value="ECO:0007669"/>
    <property type="project" value="TreeGrafter"/>
</dbReference>
<evidence type="ECO:0000256" key="5">
    <source>
        <dbReference type="ARBA" id="ARBA00023295"/>
    </source>
</evidence>
<name>W0FN03_9BACT</name>
<evidence type="ECO:0000256" key="1">
    <source>
        <dbReference type="ARBA" id="ARBA00005641"/>
    </source>
</evidence>
<evidence type="ECO:0000256" key="2">
    <source>
        <dbReference type="ARBA" id="ARBA00022801"/>
    </source>
</evidence>
<keyword evidence="2 7" id="KW-0378">Hydrolase</keyword>
<dbReference type="InterPro" id="IPR018087">
    <property type="entry name" value="Glyco_hydro_5_CS"/>
</dbReference>
<accession>W0FN03</accession>
<dbReference type="InterPro" id="IPR001547">
    <property type="entry name" value="Glyco_hydro_5"/>
</dbReference>
<dbReference type="GO" id="GO:0008422">
    <property type="term" value="F:beta-glucosidase activity"/>
    <property type="evidence" value="ECO:0007669"/>
    <property type="project" value="TreeGrafter"/>
</dbReference>
<keyword evidence="4" id="KW-0119">Carbohydrate metabolism</keyword>
<dbReference type="GO" id="GO:0009986">
    <property type="term" value="C:cell surface"/>
    <property type="evidence" value="ECO:0007669"/>
    <property type="project" value="TreeGrafter"/>
</dbReference>
<evidence type="ECO:0000256" key="3">
    <source>
        <dbReference type="ARBA" id="ARBA00023001"/>
    </source>
</evidence>
<dbReference type="PANTHER" id="PTHR31297">
    <property type="entry name" value="GLUCAN ENDO-1,6-BETA-GLUCOSIDASE B"/>
    <property type="match status" value="1"/>
</dbReference>
<protein>
    <submittedName>
        <fullName evidence="9">Cellulase</fullName>
    </submittedName>
</protein>
<feature type="domain" description="Glycoside hydrolase family 5" evidence="8">
    <location>
        <begin position="103"/>
        <end position="397"/>
    </location>
</feature>
<comment type="similarity">
    <text evidence="1 7">Belongs to the glycosyl hydrolase 5 (cellulase A) family.</text>
</comment>
<dbReference type="InterPro" id="IPR017853">
    <property type="entry name" value="GH"/>
</dbReference>
<evidence type="ECO:0000256" key="7">
    <source>
        <dbReference type="RuleBase" id="RU361153"/>
    </source>
</evidence>
<dbReference type="AlphaFoldDB" id="W0FN03"/>
<evidence type="ECO:0000256" key="4">
    <source>
        <dbReference type="ARBA" id="ARBA00023277"/>
    </source>
</evidence>
<evidence type="ECO:0000313" key="9">
    <source>
        <dbReference type="EMBL" id="AHF24177.1"/>
    </source>
</evidence>
<keyword evidence="3" id="KW-0136">Cellulose degradation</keyword>
<dbReference type="InterPro" id="IPR050386">
    <property type="entry name" value="Glycosyl_hydrolase_5"/>
</dbReference>
<dbReference type="Pfam" id="PF00150">
    <property type="entry name" value="Cellulase"/>
    <property type="match status" value="1"/>
</dbReference>
<dbReference type="PANTHER" id="PTHR31297:SF41">
    <property type="entry name" value="ENDOGLUCANASE, PUTATIVE (AFU_ORTHOLOGUE AFUA_5G01830)-RELATED"/>
    <property type="match status" value="1"/>
</dbReference>
<reference evidence="9" key="1">
    <citation type="journal article" date="2013" name="PLoS ONE">
        <title>Metagenomic insights into the carbohydrate-active enzymes carried by the microorganisms adhering to solid digesta in the rumen of cows.</title>
        <authorList>
            <person name="Wang L."/>
            <person name="Hatem A."/>
            <person name="Catalyurek U.V."/>
            <person name="Morrison M."/>
            <person name="Yu Z."/>
        </authorList>
    </citation>
    <scope>NUCLEOTIDE SEQUENCE</scope>
</reference>
<dbReference type="GO" id="GO:0030245">
    <property type="term" value="P:cellulose catabolic process"/>
    <property type="evidence" value="ECO:0007669"/>
    <property type="project" value="UniProtKB-KW"/>
</dbReference>
<keyword evidence="5 7" id="KW-0326">Glycosidase</keyword>